<comment type="caution">
    <text evidence="11">The sequence shown here is derived from an EMBL/GenBank/DDBJ whole genome shotgun (WGS) entry which is preliminary data.</text>
</comment>
<keyword evidence="4 9" id="KW-0812">Transmembrane</keyword>
<keyword evidence="7" id="KW-0325">Glycoprotein</keyword>
<dbReference type="EMBL" id="JBANRG010000003">
    <property type="protein sequence ID" value="KAK7468812.1"/>
    <property type="molecule type" value="Genomic_DNA"/>
</dbReference>
<evidence type="ECO:0000313" key="12">
    <source>
        <dbReference type="Proteomes" id="UP001498398"/>
    </source>
</evidence>
<feature type="transmembrane region" description="Helical" evidence="9">
    <location>
        <begin position="591"/>
        <end position="607"/>
    </location>
</feature>
<sequence>MVSSSSGYSLNPSWPHFLGYAVIAFSLCIGIGRYVLFDQYDPLHCEALINRGGWLDYGKRVWQPDGCMLRSYSQKDSSACLGTGEVVFIGDSVTRRLFFQFAHLLDSTLPTQPVDNQKHANHTLKSESGVTTSFFWDPYLNTSHTLQSVSLGTHEESSPKVPSRRPAILVLGSGLWYLRYSESGGLAHWEANTEHLLDQVGLGPRLPADRVVFLPVEEVIPVKLSRDRAMTMHSSDIDAMNSDLYHRIHSPVANKVQLLEHSPLPISLPLVFNQLLDPSQTEDGVHFSDAVVRAQANILLNLHCNDKLPKRYPFDSTCCHSYPWPIIPQFLIIGVLVVSALYGIHAMLQNHSSIDDWLSVAEKNPMLAISVAGMLIYLADRTGVWLKEQKAFSPWTFAFLTLSTLALGLATVKRADKDLGFLNRDQTDEWKGWMQVAILIYHYLGASKISGIYNPIRVLVASYLFMTGYGHTTYYLKKADFGFLRVAQVMLRLNLFTLLLAYLMDADYLAYYFSPLVSLWFMVIYFTMLAGSQYNDRTPFIVGKFVISAVLMTLFMHDRAPLDFLFQILADYFGIFWSAQEWSFRVKLDLWIVYAGMFAALAVIKIREHRMTESPHWPLAVNVAIGASMAAFLWYFAFELYQEDKFTYNTWHPYISVIPVLAFVVLRNANPVLRSANSHFFAFIGRCSLETFIIQYHLWLAADTKGILLVLPGTFWRPLNFVVTSIMFVYVSDQVARATGNIVTIICSDDSKSKPQALPTSSTSAIELSSRTESSASTENTSSHRRRWVDRLADNPRPSRFKPTSFFGNVGAKAWIVILLLGMWLLNMSWSYPPPPRT</sequence>
<feature type="transmembrane region" description="Helical" evidence="9">
    <location>
        <begin position="391"/>
        <end position="410"/>
    </location>
</feature>
<accession>A0ABR1K386</accession>
<dbReference type="Pfam" id="PF07779">
    <property type="entry name" value="Cas1_AcylT"/>
    <property type="match status" value="1"/>
</dbReference>
<feature type="transmembrane region" description="Helical" evidence="9">
    <location>
        <begin position="714"/>
        <end position="731"/>
    </location>
</feature>
<evidence type="ECO:0000259" key="10">
    <source>
        <dbReference type="Pfam" id="PF07779"/>
    </source>
</evidence>
<feature type="transmembrane region" description="Helical" evidence="9">
    <location>
        <begin position="330"/>
        <end position="348"/>
    </location>
</feature>
<evidence type="ECO:0000256" key="1">
    <source>
        <dbReference type="ARBA" id="ARBA00004141"/>
    </source>
</evidence>
<keyword evidence="5 9" id="KW-1133">Transmembrane helix</keyword>
<feature type="transmembrane region" description="Helical" evidence="9">
    <location>
        <begin position="650"/>
        <end position="668"/>
    </location>
</feature>
<reference evidence="11 12" key="1">
    <citation type="submission" date="2024-01" db="EMBL/GenBank/DDBJ databases">
        <title>A draft genome for the cacao thread blight pathogen Marasmiellus scandens.</title>
        <authorList>
            <person name="Baruah I.K."/>
            <person name="Leung J."/>
            <person name="Bukari Y."/>
            <person name="Amoako-Attah I."/>
            <person name="Meinhardt L.W."/>
            <person name="Bailey B.A."/>
            <person name="Cohen S.P."/>
        </authorList>
    </citation>
    <scope>NUCLEOTIDE SEQUENCE [LARGE SCALE GENOMIC DNA]</scope>
    <source>
        <strain evidence="11 12">GH-19</strain>
    </source>
</reference>
<comment type="subcellular location">
    <subcellularLocation>
        <location evidence="1">Membrane</location>
        <topology evidence="1">Multi-pass membrane protein</topology>
    </subcellularLocation>
</comment>
<feature type="transmembrane region" description="Helical" evidence="9">
    <location>
        <begin position="806"/>
        <end position="826"/>
    </location>
</feature>
<proteinExistence type="inferred from homology"/>
<feature type="transmembrane region" description="Helical" evidence="9">
    <location>
        <begin position="482"/>
        <end position="503"/>
    </location>
</feature>
<organism evidence="11 12">
    <name type="scientific">Marasmiellus scandens</name>
    <dbReference type="NCBI Taxonomy" id="2682957"/>
    <lineage>
        <taxon>Eukaryota</taxon>
        <taxon>Fungi</taxon>
        <taxon>Dikarya</taxon>
        <taxon>Basidiomycota</taxon>
        <taxon>Agaricomycotina</taxon>
        <taxon>Agaricomycetes</taxon>
        <taxon>Agaricomycetidae</taxon>
        <taxon>Agaricales</taxon>
        <taxon>Marasmiineae</taxon>
        <taxon>Omphalotaceae</taxon>
        <taxon>Marasmiellus</taxon>
    </lineage>
</organism>
<evidence type="ECO:0000256" key="5">
    <source>
        <dbReference type="ARBA" id="ARBA00022989"/>
    </source>
</evidence>
<evidence type="ECO:0000256" key="9">
    <source>
        <dbReference type="SAM" id="Phobius"/>
    </source>
</evidence>
<feature type="transmembrane region" description="Helical" evidence="9">
    <location>
        <begin position="17"/>
        <end position="36"/>
    </location>
</feature>
<feature type="transmembrane region" description="Helical" evidence="9">
    <location>
        <begin position="360"/>
        <end position="379"/>
    </location>
</feature>
<feature type="transmembrane region" description="Helical" evidence="9">
    <location>
        <begin position="537"/>
        <end position="555"/>
    </location>
</feature>
<dbReference type="Proteomes" id="UP001498398">
    <property type="component" value="Unassembled WGS sequence"/>
</dbReference>
<evidence type="ECO:0000256" key="4">
    <source>
        <dbReference type="ARBA" id="ARBA00022692"/>
    </source>
</evidence>
<evidence type="ECO:0000256" key="8">
    <source>
        <dbReference type="SAM" id="MobiDB-lite"/>
    </source>
</evidence>
<feature type="domain" description="Cas1p 10 TM acyl transferase" evidence="10">
    <location>
        <begin position="313"/>
        <end position="754"/>
    </location>
</feature>
<name>A0ABR1K386_9AGAR</name>
<evidence type="ECO:0000256" key="3">
    <source>
        <dbReference type="ARBA" id="ARBA00022679"/>
    </source>
</evidence>
<keyword evidence="3" id="KW-0808">Transferase</keyword>
<keyword evidence="12" id="KW-1185">Reference proteome</keyword>
<evidence type="ECO:0000256" key="7">
    <source>
        <dbReference type="ARBA" id="ARBA00023180"/>
    </source>
</evidence>
<dbReference type="PANTHER" id="PTHR13533">
    <property type="entry name" value="N-ACETYLNEURAMINATE 9-O-ACETYLTRANSFERASE"/>
    <property type="match status" value="1"/>
</dbReference>
<comment type="similarity">
    <text evidence="2">Belongs to the PC-esterase family. CASD1 subfamily.</text>
</comment>
<feature type="transmembrane region" description="Helical" evidence="9">
    <location>
        <begin position="619"/>
        <end position="638"/>
    </location>
</feature>
<evidence type="ECO:0000313" key="11">
    <source>
        <dbReference type="EMBL" id="KAK7468812.1"/>
    </source>
</evidence>
<feature type="transmembrane region" description="Helical" evidence="9">
    <location>
        <begin position="680"/>
        <end position="702"/>
    </location>
</feature>
<evidence type="ECO:0000256" key="2">
    <source>
        <dbReference type="ARBA" id="ARBA00010666"/>
    </source>
</evidence>
<feature type="region of interest" description="Disordered" evidence="8">
    <location>
        <begin position="751"/>
        <end position="789"/>
    </location>
</feature>
<dbReference type="InterPro" id="IPR012419">
    <property type="entry name" value="Cas1_AcylTrans_dom"/>
</dbReference>
<dbReference type="PANTHER" id="PTHR13533:SF1">
    <property type="entry name" value="N-ACETYLNEURAMINATE 9-O-ACETYLTRANSFERASE"/>
    <property type="match status" value="1"/>
</dbReference>
<feature type="compositionally biased region" description="Low complexity" evidence="8">
    <location>
        <begin position="767"/>
        <end position="781"/>
    </location>
</feature>
<keyword evidence="6 9" id="KW-0472">Membrane</keyword>
<protein>
    <recommendedName>
        <fullName evidence="10">Cas1p 10 TM acyl transferase domain-containing protein</fullName>
    </recommendedName>
</protein>
<feature type="transmembrane region" description="Helical" evidence="9">
    <location>
        <begin position="510"/>
        <end position="531"/>
    </location>
</feature>
<evidence type="ECO:0000256" key="6">
    <source>
        <dbReference type="ARBA" id="ARBA00023136"/>
    </source>
</evidence>
<gene>
    <name evidence="11" type="ORF">VKT23_003312</name>
</gene>